<proteinExistence type="inferred from homology"/>
<organism evidence="7 8">
    <name type="scientific">Panaeolus cyanescens</name>
    <dbReference type="NCBI Taxonomy" id="181874"/>
    <lineage>
        <taxon>Eukaryota</taxon>
        <taxon>Fungi</taxon>
        <taxon>Dikarya</taxon>
        <taxon>Basidiomycota</taxon>
        <taxon>Agaricomycotina</taxon>
        <taxon>Agaricomycetes</taxon>
        <taxon>Agaricomycetidae</taxon>
        <taxon>Agaricales</taxon>
        <taxon>Agaricineae</taxon>
        <taxon>Galeropsidaceae</taxon>
        <taxon>Panaeolus</taxon>
    </lineage>
</organism>
<dbReference type="GO" id="GO:0006351">
    <property type="term" value="P:DNA-templated transcription"/>
    <property type="evidence" value="ECO:0007669"/>
    <property type="project" value="InterPro"/>
</dbReference>
<evidence type="ECO:0000256" key="1">
    <source>
        <dbReference type="ARBA" id="ARBA00004604"/>
    </source>
</evidence>
<comment type="caution">
    <text evidence="7">The sequence shown here is derived from an EMBL/GenBank/DDBJ whole genome shotgun (WGS) entry which is preliminary data.</text>
</comment>
<accession>A0A409Y6L1</accession>
<gene>
    <name evidence="7" type="ORF">CVT24_003309</name>
</gene>
<dbReference type="GO" id="GO:0005730">
    <property type="term" value="C:nucleolus"/>
    <property type="evidence" value="ECO:0007669"/>
    <property type="project" value="UniProtKB-SubCell"/>
</dbReference>
<dbReference type="EMBL" id="NHTK01001379">
    <property type="protein sequence ID" value="PPQ98682.1"/>
    <property type="molecule type" value="Genomic_DNA"/>
</dbReference>
<evidence type="ECO:0000256" key="5">
    <source>
        <dbReference type="ARBA" id="ARBA00023242"/>
    </source>
</evidence>
<evidence type="ECO:0000256" key="2">
    <source>
        <dbReference type="ARBA" id="ARBA00009430"/>
    </source>
</evidence>
<comment type="similarity">
    <text evidence="2">Belongs to the eukaryotic RPA49/POLR1E RNA polymerase subunit family.</text>
</comment>
<reference evidence="7 8" key="1">
    <citation type="journal article" date="2018" name="Evol. Lett.">
        <title>Horizontal gene cluster transfer increased hallucinogenic mushroom diversity.</title>
        <authorList>
            <person name="Reynolds H.T."/>
            <person name="Vijayakumar V."/>
            <person name="Gluck-Thaler E."/>
            <person name="Korotkin H.B."/>
            <person name="Matheny P.B."/>
            <person name="Slot J.C."/>
        </authorList>
    </citation>
    <scope>NUCLEOTIDE SEQUENCE [LARGE SCALE GENOMIC DNA]</scope>
    <source>
        <strain evidence="7 8">2629</strain>
    </source>
</reference>
<keyword evidence="4" id="KW-0804">Transcription</keyword>
<evidence type="ECO:0000256" key="4">
    <source>
        <dbReference type="ARBA" id="ARBA00023163"/>
    </source>
</evidence>
<evidence type="ECO:0000256" key="3">
    <source>
        <dbReference type="ARBA" id="ARBA00022478"/>
    </source>
</evidence>
<evidence type="ECO:0000313" key="8">
    <source>
        <dbReference type="Proteomes" id="UP000284842"/>
    </source>
</evidence>
<comment type="subcellular location">
    <subcellularLocation>
        <location evidence="1">Nucleus</location>
        <location evidence="1">Nucleolus</location>
    </subcellularLocation>
</comment>
<dbReference type="InterPro" id="IPR009668">
    <property type="entry name" value="RNA_pol-assoc_fac_A49-like"/>
</dbReference>
<sequence>MSAAVVNKKRKRDSSPEPRFVVSTSSLGKTGPLLVSYPAVSPPQSTHFKCYARKKSKTEAEDGKEDQRNLLVVGETKAVEFTTNDEETQKAADSGCRYLIAVHNKRTGETSLIPSSKSPQILSHTVKALKSLPVSAAPSKLQYLAAKNALGETFGTKKQKASIRAQERNRIDVSAMEGVMNYVMDSIDKGAEGLMTAEETKEAADSNRLIPPFSAEATDPADIYPLHSIIPEAEWKALSIAPFDAASDMKQKKAMLPYQRSSWVNEHLKNLDTSTSKNKKNIKILLYISALLAFRQAGFKPIDKEKLYERLSAVPSITVDSFLNRFAEQPRGQTSFQMTTATGTNLLTHIFALCLKVDGFATNTKVIAHDLSMPVTQVNDLFKSLGCKITKLSDKERAQLGLAASAAEDKRAVLTAPVEFPKPRLRKKNK</sequence>
<dbReference type="GO" id="GO:0003677">
    <property type="term" value="F:DNA binding"/>
    <property type="evidence" value="ECO:0007669"/>
    <property type="project" value="InterPro"/>
</dbReference>
<dbReference type="AlphaFoldDB" id="A0A409Y6L1"/>
<protein>
    <recommendedName>
        <fullName evidence="9">Rpa49 subunit specific to nuclear RNA polymerase I</fullName>
    </recommendedName>
</protein>
<dbReference type="STRING" id="181874.A0A409Y6L1"/>
<keyword evidence="8" id="KW-1185">Reference proteome</keyword>
<dbReference type="Pfam" id="PF06870">
    <property type="entry name" value="RNA_pol_I_A49"/>
    <property type="match status" value="1"/>
</dbReference>
<evidence type="ECO:0008006" key="9">
    <source>
        <dbReference type="Google" id="ProtNLM"/>
    </source>
</evidence>
<dbReference type="Proteomes" id="UP000284842">
    <property type="component" value="Unassembled WGS sequence"/>
</dbReference>
<keyword evidence="5" id="KW-0539">Nucleus</keyword>
<evidence type="ECO:0000256" key="6">
    <source>
        <dbReference type="SAM" id="MobiDB-lite"/>
    </source>
</evidence>
<dbReference type="PANTHER" id="PTHR14440">
    <property type="entry name" value="DNA-DIRECTED RNA POLYMERASE I SUBUNIT RPA49"/>
    <property type="match status" value="1"/>
</dbReference>
<dbReference type="GO" id="GO:0000428">
    <property type="term" value="C:DNA-directed RNA polymerase complex"/>
    <property type="evidence" value="ECO:0007669"/>
    <property type="project" value="UniProtKB-KW"/>
</dbReference>
<name>A0A409Y6L1_9AGAR</name>
<dbReference type="InParanoid" id="A0A409Y6L1"/>
<dbReference type="FunCoup" id="A0A409Y6L1">
    <property type="interactions" value="172"/>
</dbReference>
<feature type="region of interest" description="Disordered" evidence="6">
    <location>
        <begin position="1"/>
        <end position="32"/>
    </location>
</feature>
<keyword evidence="3" id="KW-0240">DNA-directed RNA polymerase</keyword>
<dbReference type="OrthoDB" id="532500at2759"/>
<evidence type="ECO:0000313" key="7">
    <source>
        <dbReference type="EMBL" id="PPQ98682.1"/>
    </source>
</evidence>